<evidence type="ECO:0000256" key="2">
    <source>
        <dbReference type="PROSITE-ProRule" id="PRU01091"/>
    </source>
</evidence>
<dbReference type="GO" id="GO:0000160">
    <property type="term" value="P:phosphorelay signal transduction system"/>
    <property type="evidence" value="ECO:0007669"/>
    <property type="project" value="InterPro"/>
</dbReference>
<evidence type="ECO:0000313" key="4">
    <source>
        <dbReference type="EMBL" id="RYU46916.1"/>
    </source>
</evidence>
<accession>A0A4V1Z7X6</accession>
<keyword evidence="1 2" id="KW-0238">DNA-binding</keyword>
<dbReference type="AlphaFoldDB" id="A0A4V1Z7X6"/>
<dbReference type="RefSeq" id="WP_130086773.1">
    <property type="nucleotide sequence ID" value="NZ_SEZJ01000005.1"/>
</dbReference>
<dbReference type="EMBL" id="SEZJ01000005">
    <property type="protein sequence ID" value="RYU46916.1"/>
    <property type="molecule type" value="Genomic_DNA"/>
</dbReference>
<dbReference type="InterPro" id="IPR001867">
    <property type="entry name" value="OmpR/PhoB-type_DNA-bd"/>
</dbReference>
<comment type="caution">
    <text evidence="4">The sequence shown here is derived from an EMBL/GenBank/DDBJ whole genome shotgun (WGS) entry which is preliminary data.</text>
</comment>
<evidence type="ECO:0000313" key="5">
    <source>
        <dbReference type="Proteomes" id="UP000293465"/>
    </source>
</evidence>
<dbReference type="GeneID" id="56274830"/>
<dbReference type="Pfam" id="PF00486">
    <property type="entry name" value="Trans_reg_C"/>
    <property type="match status" value="1"/>
</dbReference>
<organism evidence="4 5">
    <name type="scientific">Aliivibrio finisterrensis</name>
    <dbReference type="NCBI Taxonomy" id="511998"/>
    <lineage>
        <taxon>Bacteria</taxon>
        <taxon>Pseudomonadati</taxon>
        <taxon>Pseudomonadota</taxon>
        <taxon>Gammaproteobacteria</taxon>
        <taxon>Vibrionales</taxon>
        <taxon>Vibrionaceae</taxon>
        <taxon>Aliivibrio</taxon>
    </lineage>
</organism>
<protein>
    <submittedName>
        <fullName evidence="4">Transcriptional regulator</fullName>
    </submittedName>
</protein>
<evidence type="ECO:0000259" key="3">
    <source>
        <dbReference type="PROSITE" id="PS51755"/>
    </source>
</evidence>
<name>A0A4V1Z7X6_9GAMM</name>
<feature type="domain" description="OmpR/PhoB-type" evidence="3">
    <location>
        <begin position="1"/>
        <end position="100"/>
    </location>
</feature>
<reference evidence="4 5" key="1">
    <citation type="submission" date="2019-02" db="EMBL/GenBank/DDBJ databases">
        <title>Genome sequences of Aliivibrio finisterrensis strains from farmed Atlantic salmon.</title>
        <authorList>
            <person name="Bowman J.P."/>
        </authorList>
    </citation>
    <scope>NUCLEOTIDE SEQUENCE [LARGE SCALE GENOMIC DNA]</scope>
    <source>
        <strain evidence="4 5">A32</strain>
    </source>
</reference>
<dbReference type="GO" id="GO:0006355">
    <property type="term" value="P:regulation of DNA-templated transcription"/>
    <property type="evidence" value="ECO:0007669"/>
    <property type="project" value="InterPro"/>
</dbReference>
<dbReference type="InterPro" id="IPR016032">
    <property type="entry name" value="Sig_transdc_resp-reg_C-effctor"/>
</dbReference>
<sequence length="274" mass="31361">MQKIAVANLILIPETRTLTNHLGETIILRPLPYNVFMLLLDQKEQSVSRDHLFNECWEGVVVTDQALTNVISGLRRDLVQLAAEGIELKTVSKIGYLLTINDDFLVTEPQRKVSTFLVETDNLTKVEKLVLIHESIFGKSSRISRLITFCLLVAIGGLYWAQGQSSAPHFLMKEHYQHFNINNTDFYLLNKTKESMELDKIQLQLESMDLQECNAEIYIRLYESAYEDDVLSLRGYMLSKKSNRNGNYTLSQFSHQELPSVIVNAVMRAKVICD</sequence>
<dbReference type="GO" id="GO:0003677">
    <property type="term" value="F:DNA binding"/>
    <property type="evidence" value="ECO:0007669"/>
    <property type="project" value="UniProtKB-UniRule"/>
</dbReference>
<dbReference type="InterPro" id="IPR036388">
    <property type="entry name" value="WH-like_DNA-bd_sf"/>
</dbReference>
<dbReference type="Gene3D" id="1.10.10.10">
    <property type="entry name" value="Winged helix-like DNA-binding domain superfamily/Winged helix DNA-binding domain"/>
    <property type="match status" value="1"/>
</dbReference>
<dbReference type="Proteomes" id="UP000293465">
    <property type="component" value="Unassembled WGS sequence"/>
</dbReference>
<feature type="DNA-binding region" description="OmpR/PhoB-type" evidence="2">
    <location>
        <begin position="1"/>
        <end position="100"/>
    </location>
</feature>
<dbReference type="PROSITE" id="PS51755">
    <property type="entry name" value="OMPR_PHOB"/>
    <property type="match status" value="1"/>
</dbReference>
<gene>
    <name evidence="4" type="ORF">ERW49_07220</name>
</gene>
<proteinExistence type="predicted"/>
<evidence type="ECO:0000256" key="1">
    <source>
        <dbReference type="ARBA" id="ARBA00023125"/>
    </source>
</evidence>
<dbReference type="OrthoDB" id="5827879at2"/>
<dbReference type="SMART" id="SM00862">
    <property type="entry name" value="Trans_reg_C"/>
    <property type="match status" value="1"/>
</dbReference>
<dbReference type="SUPFAM" id="SSF46894">
    <property type="entry name" value="C-terminal effector domain of the bipartite response regulators"/>
    <property type="match status" value="1"/>
</dbReference>